<organism evidence="19 20">
    <name type="scientific">Aliiglaciecola litoralis</name>
    <dbReference type="NCBI Taxonomy" id="582857"/>
    <lineage>
        <taxon>Bacteria</taxon>
        <taxon>Pseudomonadati</taxon>
        <taxon>Pseudomonadota</taxon>
        <taxon>Gammaproteobacteria</taxon>
        <taxon>Alteromonadales</taxon>
        <taxon>Alteromonadaceae</taxon>
        <taxon>Aliiglaciecola</taxon>
    </lineage>
</organism>
<evidence type="ECO:0000256" key="3">
    <source>
        <dbReference type="ARBA" id="ARBA00022741"/>
    </source>
</evidence>
<feature type="binding site" evidence="15">
    <location>
        <position position="1095"/>
    </location>
    <ligand>
        <name>Mg(2+)</name>
        <dbReference type="ChEBI" id="CHEBI:18420"/>
    </ligand>
</feature>
<comment type="caution">
    <text evidence="19">The sequence shown here is derived from an EMBL/GenBank/DDBJ whole genome shotgun (WGS) entry which is preliminary data.</text>
</comment>
<dbReference type="InterPro" id="IPR027417">
    <property type="entry name" value="P-loop_NTPase"/>
</dbReference>
<comment type="subunit">
    <text evidence="15">Heterotrimer of RecB, RecC and RecD. All subunits contribute to DNA-binding. Interacts with RecA.</text>
</comment>
<evidence type="ECO:0000259" key="18">
    <source>
        <dbReference type="PROSITE" id="PS51217"/>
    </source>
</evidence>
<dbReference type="SUPFAM" id="SSF52540">
    <property type="entry name" value="P-loop containing nucleoside triphosphate hydrolases"/>
    <property type="match status" value="1"/>
</dbReference>
<keyword evidence="10 15" id="KW-0238">DNA-binding</keyword>
<comment type="catalytic activity">
    <reaction evidence="15">
        <text>Exonucleolytic cleavage (in the presence of ATP) in either 5'- to 3'- or 3'- to 5'-direction to yield 5'-phosphooligonucleotides.</text>
        <dbReference type="EC" id="3.1.11.5"/>
    </reaction>
</comment>
<comment type="catalytic activity">
    <reaction evidence="13 15">
        <text>Couples ATP hydrolysis with the unwinding of duplex DNA by translocating in the 3'-5' direction.</text>
        <dbReference type="EC" id="5.6.2.4"/>
    </reaction>
</comment>
<feature type="domain" description="UvrD-like helicase ATP-binding" evidence="17">
    <location>
        <begin position="1"/>
        <end position="452"/>
    </location>
</feature>
<evidence type="ECO:0000256" key="10">
    <source>
        <dbReference type="ARBA" id="ARBA00023125"/>
    </source>
</evidence>
<evidence type="ECO:0000256" key="8">
    <source>
        <dbReference type="ARBA" id="ARBA00022840"/>
    </source>
</evidence>
<feature type="binding site" evidence="15">
    <location>
        <position position="1082"/>
    </location>
    <ligand>
        <name>Mg(2+)</name>
        <dbReference type="ChEBI" id="CHEBI:18420"/>
    </ligand>
</feature>
<dbReference type="PROSITE" id="PS51217">
    <property type="entry name" value="UVRD_HELICASE_CTER"/>
    <property type="match status" value="1"/>
</dbReference>
<evidence type="ECO:0000313" key="20">
    <source>
        <dbReference type="Proteomes" id="UP001500359"/>
    </source>
</evidence>
<comment type="domain">
    <text evidence="15">The C-terminal domain has nuclease activity and interacts with RecD. It interacts with RecA, facilitating its loading onto ssDNA.</text>
</comment>
<reference evidence="20" key="1">
    <citation type="journal article" date="2019" name="Int. J. Syst. Evol. Microbiol.">
        <title>The Global Catalogue of Microorganisms (GCM) 10K type strain sequencing project: providing services to taxonomists for standard genome sequencing and annotation.</title>
        <authorList>
            <consortium name="The Broad Institute Genomics Platform"/>
            <consortium name="The Broad Institute Genome Sequencing Center for Infectious Disease"/>
            <person name="Wu L."/>
            <person name="Ma J."/>
        </authorList>
    </citation>
    <scope>NUCLEOTIDE SEQUENCE [LARGE SCALE GENOMIC DNA]</scope>
    <source>
        <strain evidence="20">JCM 15896</strain>
    </source>
</reference>
<evidence type="ECO:0000256" key="1">
    <source>
        <dbReference type="ARBA" id="ARBA00022722"/>
    </source>
</evidence>
<dbReference type="PANTHER" id="PTHR11070:SF23">
    <property type="entry name" value="RECBCD ENZYME SUBUNIT RECB"/>
    <property type="match status" value="1"/>
</dbReference>
<evidence type="ECO:0000313" key="19">
    <source>
        <dbReference type="EMBL" id="GAA0857253.1"/>
    </source>
</evidence>
<dbReference type="PROSITE" id="PS51198">
    <property type="entry name" value="UVRD_HELICASE_ATP_BIND"/>
    <property type="match status" value="1"/>
</dbReference>
<dbReference type="EC" id="3.1.11.5" evidence="15"/>
<keyword evidence="4 15" id="KW-0227">DNA damage</keyword>
<keyword evidence="9 15" id="KW-0460">Magnesium</keyword>
<feature type="domain" description="UvrD-like helicase C-terminal" evidence="18">
    <location>
        <begin position="453"/>
        <end position="747"/>
    </location>
</feature>
<comment type="function">
    <text evidence="15">A helicase/nuclease that prepares dsDNA breaks (DSB) for recombinational DNA repair. Binds to DSBs and unwinds DNA via a highly rapid and processive ATP-dependent bidirectional helicase activity. Unwinds dsDNA until it encounters a Chi (crossover hotspot instigator) sequence from the 3' direction. Cuts ssDNA a few nucleotides 3' to the Chi site. The properties and activities of the enzyme are changed at Chi. The Chi-altered holoenzyme produces a long 3'-ssDNA overhang and facilitates RecA-binding to the ssDNA for homologous DNA recombination and repair. Holoenzyme degrades any linearized DNA that is unable to undergo homologous recombination. In the holoenzyme this subunit contributes ATPase, 3'-5' helicase, exonuclease activity and loads RecA onto ssDNA.</text>
</comment>
<dbReference type="Gene3D" id="3.90.320.10">
    <property type="match status" value="1"/>
</dbReference>
<dbReference type="InterPro" id="IPR014016">
    <property type="entry name" value="UvrD-like_ATP-bd"/>
</dbReference>
<comment type="cofactor">
    <cofactor evidence="15">
        <name>Mg(2+)</name>
        <dbReference type="ChEBI" id="CHEBI:18420"/>
    </cofactor>
    <text evidence="15">Binds 1 Mg(2+) ion per subunit.</text>
</comment>
<dbReference type="EMBL" id="BAAAFD010000006">
    <property type="protein sequence ID" value="GAA0857253.1"/>
    <property type="molecule type" value="Genomic_DNA"/>
</dbReference>
<evidence type="ECO:0000256" key="5">
    <source>
        <dbReference type="ARBA" id="ARBA00022801"/>
    </source>
</evidence>
<evidence type="ECO:0000256" key="15">
    <source>
        <dbReference type="HAMAP-Rule" id="MF_01485"/>
    </source>
</evidence>
<feature type="region of interest" description="Nuclease activity, interacts with RecD and RecA" evidence="15">
    <location>
        <begin position="902"/>
        <end position="1208"/>
    </location>
</feature>
<dbReference type="SUPFAM" id="SSF52980">
    <property type="entry name" value="Restriction endonuclease-like"/>
    <property type="match status" value="1"/>
</dbReference>
<comment type="catalytic activity">
    <reaction evidence="14 15">
        <text>ATP + H2O = ADP + phosphate + H(+)</text>
        <dbReference type="Rhea" id="RHEA:13065"/>
        <dbReference type="ChEBI" id="CHEBI:15377"/>
        <dbReference type="ChEBI" id="CHEBI:15378"/>
        <dbReference type="ChEBI" id="CHEBI:30616"/>
        <dbReference type="ChEBI" id="CHEBI:43474"/>
        <dbReference type="ChEBI" id="CHEBI:456216"/>
        <dbReference type="EC" id="5.6.2.4"/>
    </reaction>
</comment>
<name>A0ABN1LKI0_9ALTE</name>
<evidence type="ECO:0000256" key="16">
    <source>
        <dbReference type="PROSITE-ProRule" id="PRU00560"/>
    </source>
</evidence>
<keyword evidence="5 15" id="KW-0378">Hydrolase</keyword>
<comment type="domain">
    <text evidence="15">The N-terminal DNA-binding domain is a ssDNA-dependent ATPase and has ATP-dependent 3'-5' helicase function. This domain interacts with RecC.</text>
</comment>
<dbReference type="Pfam" id="PF12705">
    <property type="entry name" value="PDDEXK_1"/>
    <property type="match status" value="1"/>
</dbReference>
<dbReference type="CDD" id="cd22352">
    <property type="entry name" value="RecB_C-like"/>
    <property type="match status" value="1"/>
</dbReference>
<feature type="binding site" evidence="16">
    <location>
        <begin position="19"/>
        <end position="26"/>
    </location>
    <ligand>
        <name>ATP</name>
        <dbReference type="ChEBI" id="CHEBI:30616"/>
    </ligand>
</feature>
<dbReference type="InterPro" id="IPR011604">
    <property type="entry name" value="PDDEXK-like_dom_sf"/>
</dbReference>
<dbReference type="Pfam" id="PF00580">
    <property type="entry name" value="UvrD-helicase"/>
    <property type="match status" value="1"/>
</dbReference>
<sequence>MKSLDTYDFPLAGASLIEASAGTGKTYTIVNLYLRILLAHNTPVNSAQGLGLGVDNILVVTFTNAATAELKERIRSRIASAYFDFYQGASEDPFIQQLIDDTEDVQRACDILSLAAKQMDEAAIFTIHSFCQKMLAEHAFESGSVFGESLQLDQSQWIKQATQDYWRRTVVTLDPHLLGEITQIWKTPTDLEKSLHGLLNRDVVPLQRISLAQASAQLVELHQLTVQMKQWWQQQHVSTQLQNAKLKASTKLGKPVIYQQMEHFVHSDSLVCPFKEGWQDWLPEKIASARKKGSADLSHLDFSVFESLESQRLVCRSAIHCALLNDALQQVRINLELYKTRTSQLSPDDLLSRLQSAIQSEQGARLSNIIRQQFPAAMIDEFQDTDKVQFDIFSAIYPIDKVNVTDYCLVLIGDPKQAIYGFRGADIFTYIYAKRLIAQSRHFTLAKNWRTQQNLVNSVNQIFSQSERGFHFERDIPFYPVEAAKPVTQLTIAGQDCASLCFHLIATEQEVVQAKEAQQILAKQATQVIVDILQSGEISHLQRQDEPKSIEAGDICVLVRTRNEAQIIKQMLSESNVDSVFLVRHSVFASVSAIDTYRLLVALANPKNESSVRAALLGTTFCLNANALDSLFNDELAWQQLMERFVEWHYQWQKHGLMMVLNQVMQHFDVYSQLLKLHQDGLRRLTDLRHVIELLQHQSDTTPGQSQLVYWMWQQISEPDHNSESQQLRLETDSGLVQIITMHASKGLEFPFVFIPFGCAYRKTDSAIFHGDNERLQVDFTGSEAYQQQADNERLAEDIRLLYVALTRAVHYCFVGVWNPSLGTSKSESGLALTAMGSLLLNRGEMPTKTLLQQRLEALTELADIAVVEVDAQLQPSSLMQSEASVTEEYQHQSLASDIDRQWRITSYSAIARNQMDLEHDKSGFDETLITPEHLSLTLSEDVDTVNEIAMDRFTFPRGAQPGSFLHGVLENIDFSQTHTLADAIEQQGKWFGIDDVWYPIVQDWLMDVIATPITLPDGHSDACFTISSLEKNQISVEMEFHLPLNRVNVERFNHLINQVFKTTHRHYDFEQLHGMLKGFIDLTFCVGKQFFVADYKSNYLGDSSSDYSHENMSLAMRDHDYHLQSLLYVLALHRYLKVRLHNYDYDTHVGGAYYWFLRGMSAQHQDHGIVLFKPEKQHIEQLDRLFSGQPIIESKTNQQPTEQLGLW</sequence>
<dbReference type="InterPro" id="IPR014017">
    <property type="entry name" value="DNA_helicase_UvrD-like_C"/>
</dbReference>
<dbReference type="InterPro" id="IPR004586">
    <property type="entry name" value="RecB"/>
</dbReference>
<dbReference type="Gene3D" id="3.40.50.300">
    <property type="entry name" value="P-loop containing nucleotide triphosphate hydrolases"/>
    <property type="match status" value="2"/>
</dbReference>
<keyword evidence="12 15" id="KW-0413">Isomerase</keyword>
<keyword evidence="20" id="KW-1185">Reference proteome</keyword>
<evidence type="ECO:0000256" key="6">
    <source>
        <dbReference type="ARBA" id="ARBA00022806"/>
    </source>
</evidence>
<comment type="similarity">
    <text evidence="15">Belongs to the helicase family. UvrD subfamily.</text>
</comment>
<dbReference type="Proteomes" id="UP001500359">
    <property type="component" value="Unassembled WGS sequence"/>
</dbReference>
<dbReference type="Gene3D" id="1.10.3170.10">
    <property type="entry name" value="Recbcd, chain B, domain 2"/>
    <property type="match status" value="1"/>
</dbReference>
<comment type="miscellaneous">
    <text evidence="15">In the RecBCD complex, RecB has a slow 3'-5' helicase, an exonuclease activity and loads RecA onto ssDNA, RecD has a fast 5'-3' helicase activity, while RecC stimulates the ATPase and processivity of the RecB helicase and contributes to recognition of the Chi site.</text>
</comment>
<keyword evidence="6 15" id="KW-0347">Helicase</keyword>
<dbReference type="Pfam" id="PF13361">
    <property type="entry name" value="UvrD_C"/>
    <property type="match status" value="1"/>
</dbReference>
<dbReference type="PANTHER" id="PTHR11070">
    <property type="entry name" value="UVRD / RECB / PCRA DNA HELICASE FAMILY MEMBER"/>
    <property type="match status" value="1"/>
</dbReference>
<keyword evidence="7 15" id="KW-0269">Exonuclease</keyword>
<keyword evidence="1 15" id="KW-0540">Nuclease</keyword>
<feature type="region of interest" description="DNA-binding and helicase activity, interacts with RecC" evidence="15">
    <location>
        <begin position="1"/>
        <end position="853"/>
    </location>
</feature>
<evidence type="ECO:0000256" key="4">
    <source>
        <dbReference type="ARBA" id="ARBA00022763"/>
    </source>
</evidence>
<feature type="active site" description="For nuclease activity" evidence="15">
    <location>
        <position position="1095"/>
    </location>
</feature>
<dbReference type="RefSeq" id="WP_343859943.1">
    <property type="nucleotide sequence ID" value="NZ_BAAAFD010000006.1"/>
</dbReference>
<accession>A0ABN1LKI0</accession>
<dbReference type="EC" id="5.6.2.4" evidence="15"/>
<evidence type="ECO:0000256" key="2">
    <source>
        <dbReference type="ARBA" id="ARBA00022723"/>
    </source>
</evidence>
<evidence type="ECO:0000256" key="13">
    <source>
        <dbReference type="ARBA" id="ARBA00034617"/>
    </source>
</evidence>
<dbReference type="Gene3D" id="1.10.486.10">
    <property type="entry name" value="PCRA, domain 4"/>
    <property type="match status" value="1"/>
</dbReference>
<dbReference type="InterPro" id="IPR011335">
    <property type="entry name" value="Restrct_endonuc-II-like"/>
</dbReference>
<evidence type="ECO:0000259" key="17">
    <source>
        <dbReference type="PROSITE" id="PS51198"/>
    </source>
</evidence>
<evidence type="ECO:0000256" key="11">
    <source>
        <dbReference type="ARBA" id="ARBA00023204"/>
    </source>
</evidence>
<dbReference type="InterPro" id="IPR000212">
    <property type="entry name" value="DNA_helicase_UvrD/REP"/>
</dbReference>
<evidence type="ECO:0000256" key="14">
    <source>
        <dbReference type="ARBA" id="ARBA00048988"/>
    </source>
</evidence>
<dbReference type="NCBIfam" id="TIGR00609">
    <property type="entry name" value="recB"/>
    <property type="match status" value="1"/>
</dbReference>
<gene>
    <name evidence="15 19" type="primary">recB</name>
    <name evidence="19" type="ORF">GCM10009114_22270</name>
</gene>
<evidence type="ECO:0000256" key="12">
    <source>
        <dbReference type="ARBA" id="ARBA00023235"/>
    </source>
</evidence>
<evidence type="ECO:0000256" key="9">
    <source>
        <dbReference type="ARBA" id="ARBA00022842"/>
    </source>
</evidence>
<keyword evidence="11 15" id="KW-0234">DNA repair</keyword>
<protein>
    <recommendedName>
        <fullName evidence="15">RecBCD enzyme subunit RecB</fullName>
        <ecNumber evidence="15">3.1.11.5</ecNumber>
        <ecNumber evidence="15">5.6.2.4</ecNumber>
    </recommendedName>
    <alternativeName>
        <fullName evidence="15">DNA 3'-5' helicase subunit RecB</fullName>
    </alternativeName>
    <alternativeName>
        <fullName evidence="15">Exonuclease V subunit RecB</fullName>
        <shortName evidence="15">ExoV subunit RecB</shortName>
    </alternativeName>
    <alternativeName>
        <fullName evidence="15">Helicase/nuclease RecBCD subunit RecB</fullName>
    </alternativeName>
</protein>
<keyword evidence="2 15" id="KW-0479">Metal-binding</keyword>
<dbReference type="InterPro" id="IPR038726">
    <property type="entry name" value="PDDEXK_AddAB-type"/>
</dbReference>
<dbReference type="HAMAP" id="MF_01485">
    <property type="entry name" value="RecB"/>
    <property type="match status" value="1"/>
</dbReference>
<keyword evidence="8 15" id="KW-0067">ATP-binding</keyword>
<evidence type="ECO:0000256" key="7">
    <source>
        <dbReference type="ARBA" id="ARBA00022839"/>
    </source>
</evidence>
<proteinExistence type="inferred from homology"/>
<feature type="binding site" evidence="15">
    <location>
        <position position="967"/>
    </location>
    <ligand>
        <name>Mg(2+)</name>
        <dbReference type="ChEBI" id="CHEBI:18420"/>
    </ligand>
</feature>
<keyword evidence="3 15" id="KW-0547">Nucleotide-binding</keyword>